<dbReference type="Pfam" id="PF01189">
    <property type="entry name" value="Methyltr_RsmB-F"/>
    <property type="match status" value="1"/>
</dbReference>
<gene>
    <name evidence="7" type="ORF">IM532_11655</name>
</gene>
<name>A0A8J7KIN0_9FLAO</name>
<feature type="binding site" evidence="5">
    <location>
        <position position="301"/>
    </location>
    <ligand>
        <name>S-adenosyl-L-methionine</name>
        <dbReference type="ChEBI" id="CHEBI:59789"/>
    </ligand>
</feature>
<dbReference type="SUPFAM" id="SSF53335">
    <property type="entry name" value="S-adenosyl-L-methionine-dependent methyltransferases"/>
    <property type="match status" value="1"/>
</dbReference>
<dbReference type="GO" id="GO:0003723">
    <property type="term" value="F:RNA binding"/>
    <property type="evidence" value="ECO:0007669"/>
    <property type="project" value="UniProtKB-UniRule"/>
</dbReference>
<sequence>MKILPYKNLFIGITDTLNNIFFEGKYADKEVERTLKSNKLWGARDRAFIAETVYDLVRWKRLVEGGMARPLSPETIWEFVGTWFALDPDQKLPSWEEFARINHKEILKRHHESAKNIAVAESYPDWMFEVCLDELGKNRWIEEAQAMNSAAPTVLRVNTLKTDRKTLQKLLKERSIKTKLLSLYQDAVELEEKTNIFRTDEFQNGFFEVQDAGSQMIAPYLRVEPGMRVVDACAGAGGKTLHLASLMKNKGQIIAMDIHEWKLKELKRRASRNDVQNVQTRLIEAKTIKKMANTADRLLIDAPCSGMGVLRRNPDAKWKLQPAFLDEIRKTQAMILNDYAKVVKVGGLIVYATCSILPSENEKQVQKFIENNPNYKLISDKTYYPSETGYDGFYMSLIERIA</sequence>
<keyword evidence="8" id="KW-1185">Reference proteome</keyword>
<reference evidence="7" key="1">
    <citation type="submission" date="2020-10" db="EMBL/GenBank/DDBJ databases">
        <authorList>
            <person name="Lu T."/>
            <person name="Wang Q."/>
            <person name="Han X."/>
        </authorList>
    </citation>
    <scope>NUCLEOTIDE SEQUENCE</scope>
    <source>
        <strain evidence="7">WQ 117</strain>
    </source>
</reference>
<evidence type="ECO:0000256" key="4">
    <source>
        <dbReference type="ARBA" id="ARBA00022884"/>
    </source>
</evidence>
<comment type="caution">
    <text evidence="5">Lacks conserved residue(s) required for the propagation of feature annotation.</text>
</comment>
<comment type="similarity">
    <text evidence="5">Belongs to the class I-like SAM-binding methyltransferase superfamily. RsmB/NOP family.</text>
</comment>
<dbReference type="PANTHER" id="PTHR22807:SF53">
    <property type="entry name" value="RIBOSOMAL RNA SMALL SUBUNIT METHYLTRANSFERASE B-RELATED"/>
    <property type="match status" value="1"/>
</dbReference>
<dbReference type="InterPro" id="IPR001678">
    <property type="entry name" value="MeTrfase_RsmB-F_NOP2_dom"/>
</dbReference>
<evidence type="ECO:0000256" key="5">
    <source>
        <dbReference type="PROSITE-ProRule" id="PRU01023"/>
    </source>
</evidence>
<dbReference type="InterPro" id="IPR054728">
    <property type="entry name" value="RsmB-like_ferredoxin"/>
</dbReference>
<comment type="caution">
    <text evidence="7">The sequence shown here is derived from an EMBL/GenBank/DDBJ whole genome shotgun (WGS) entry which is preliminary data.</text>
</comment>
<keyword evidence="1 5" id="KW-0489">Methyltransferase</keyword>
<organism evidence="7 8">
    <name type="scientific">Faecalibacter rhinopitheci</name>
    <dbReference type="NCBI Taxonomy" id="2779678"/>
    <lineage>
        <taxon>Bacteria</taxon>
        <taxon>Pseudomonadati</taxon>
        <taxon>Bacteroidota</taxon>
        <taxon>Flavobacteriia</taxon>
        <taxon>Flavobacteriales</taxon>
        <taxon>Weeksellaceae</taxon>
        <taxon>Faecalibacter</taxon>
    </lineage>
</organism>
<dbReference type="Proteomes" id="UP000608754">
    <property type="component" value="Unassembled WGS sequence"/>
</dbReference>
<dbReference type="Pfam" id="PF22458">
    <property type="entry name" value="RsmF-B_ferredox"/>
    <property type="match status" value="1"/>
</dbReference>
<keyword evidence="4 5" id="KW-0694">RNA-binding</keyword>
<evidence type="ECO:0000313" key="7">
    <source>
        <dbReference type="EMBL" id="MBF0598086.1"/>
    </source>
</evidence>
<dbReference type="InterPro" id="IPR049560">
    <property type="entry name" value="MeTrfase_RsmB-F_NOP2_cat"/>
</dbReference>
<dbReference type="InterPro" id="IPR029063">
    <property type="entry name" value="SAM-dependent_MTases_sf"/>
</dbReference>
<keyword evidence="2 5" id="KW-0808">Transferase</keyword>
<dbReference type="Gene3D" id="3.40.50.150">
    <property type="entry name" value="Vaccinia Virus protein VP39"/>
    <property type="match status" value="1"/>
</dbReference>
<dbReference type="RefSeq" id="WP_194183631.1">
    <property type="nucleotide sequence ID" value="NZ_JADGIK010000008.1"/>
</dbReference>
<dbReference type="GO" id="GO:0008173">
    <property type="term" value="F:RNA methyltransferase activity"/>
    <property type="evidence" value="ECO:0007669"/>
    <property type="project" value="InterPro"/>
</dbReference>
<dbReference type="PROSITE" id="PS51686">
    <property type="entry name" value="SAM_MT_RSMB_NOP"/>
    <property type="match status" value="1"/>
</dbReference>
<proteinExistence type="inferred from homology"/>
<evidence type="ECO:0000256" key="1">
    <source>
        <dbReference type="ARBA" id="ARBA00022603"/>
    </source>
</evidence>
<accession>A0A8J7KIN0</accession>
<dbReference type="PANTHER" id="PTHR22807">
    <property type="entry name" value="NOP2 YEAST -RELATED NOL1/NOP2/FMU SUN DOMAIN-CONTAINING"/>
    <property type="match status" value="1"/>
</dbReference>
<dbReference type="PRINTS" id="PR02008">
    <property type="entry name" value="RCMTFAMILY"/>
</dbReference>
<evidence type="ECO:0000313" key="8">
    <source>
        <dbReference type="Proteomes" id="UP000608754"/>
    </source>
</evidence>
<dbReference type="GO" id="GO:0001510">
    <property type="term" value="P:RNA methylation"/>
    <property type="evidence" value="ECO:0007669"/>
    <property type="project" value="InterPro"/>
</dbReference>
<evidence type="ECO:0000256" key="2">
    <source>
        <dbReference type="ARBA" id="ARBA00022679"/>
    </source>
</evidence>
<feature type="binding site" evidence="5">
    <location>
        <position position="257"/>
    </location>
    <ligand>
        <name>S-adenosyl-L-methionine</name>
        <dbReference type="ChEBI" id="CHEBI:59789"/>
    </ligand>
</feature>
<dbReference type="EMBL" id="JADGIK010000008">
    <property type="protein sequence ID" value="MBF0598086.1"/>
    <property type="molecule type" value="Genomic_DNA"/>
</dbReference>
<dbReference type="InterPro" id="IPR023267">
    <property type="entry name" value="RCMT"/>
</dbReference>
<keyword evidence="3 5" id="KW-0949">S-adenosyl-L-methionine</keyword>
<feature type="active site" description="Nucleophile" evidence="5">
    <location>
        <position position="354"/>
    </location>
</feature>
<dbReference type="AlphaFoldDB" id="A0A8J7KIN0"/>
<evidence type="ECO:0000256" key="3">
    <source>
        <dbReference type="ARBA" id="ARBA00022691"/>
    </source>
</evidence>
<protein>
    <submittedName>
        <fullName evidence="7">Methyltransferase domain-containing protein</fullName>
    </submittedName>
</protein>
<dbReference type="Gene3D" id="3.30.70.1170">
    <property type="entry name" value="Sun protein, domain 3"/>
    <property type="match status" value="1"/>
</dbReference>
<evidence type="ECO:0000259" key="6">
    <source>
        <dbReference type="PROSITE" id="PS51686"/>
    </source>
</evidence>
<feature type="domain" description="SAM-dependent MTase RsmB/NOP-type" evidence="6">
    <location>
        <begin position="143"/>
        <end position="402"/>
    </location>
</feature>
<dbReference type="CDD" id="cd02440">
    <property type="entry name" value="AdoMet_MTases"/>
    <property type="match status" value="1"/>
</dbReference>